<proteinExistence type="predicted"/>
<evidence type="ECO:0000313" key="3">
    <source>
        <dbReference type="Proteomes" id="UP001151760"/>
    </source>
</evidence>
<accession>A0ABQ5DAL5</accession>
<dbReference type="PANTHER" id="PTHR31099">
    <property type="entry name" value="OS06G0165300 PROTEIN"/>
    <property type="match status" value="1"/>
</dbReference>
<dbReference type="EMBL" id="BQNB010015124">
    <property type="protein sequence ID" value="GJT36285.1"/>
    <property type="molecule type" value="Genomic_DNA"/>
</dbReference>
<dbReference type="InterPro" id="IPR007321">
    <property type="entry name" value="Transposase_28"/>
</dbReference>
<keyword evidence="3" id="KW-1185">Reference proteome</keyword>
<organism evidence="2 3">
    <name type="scientific">Tanacetum coccineum</name>
    <dbReference type="NCBI Taxonomy" id="301880"/>
    <lineage>
        <taxon>Eukaryota</taxon>
        <taxon>Viridiplantae</taxon>
        <taxon>Streptophyta</taxon>
        <taxon>Embryophyta</taxon>
        <taxon>Tracheophyta</taxon>
        <taxon>Spermatophyta</taxon>
        <taxon>Magnoliopsida</taxon>
        <taxon>eudicotyledons</taxon>
        <taxon>Gunneridae</taxon>
        <taxon>Pentapetalae</taxon>
        <taxon>asterids</taxon>
        <taxon>campanulids</taxon>
        <taxon>Asterales</taxon>
        <taxon>Asteraceae</taxon>
        <taxon>Asteroideae</taxon>
        <taxon>Anthemideae</taxon>
        <taxon>Anthemidinae</taxon>
        <taxon>Tanacetum</taxon>
    </lineage>
</organism>
<evidence type="ECO:0000313" key="2">
    <source>
        <dbReference type="EMBL" id="GJT36285.1"/>
    </source>
</evidence>
<dbReference type="Proteomes" id="UP001151760">
    <property type="component" value="Unassembled WGS sequence"/>
</dbReference>
<comment type="caution">
    <text evidence="2">The sequence shown here is derived from an EMBL/GenBank/DDBJ whole genome shotgun (WGS) entry which is preliminary data.</text>
</comment>
<sequence length="553" mass="61967">MSTANGIPYLSEAQGVSMRITSGVECRNEMYEALQIPVIRRVSYDLWGDSWGLRVVDSHTGNHPKDGFTPLETIRMLLVVIGRRSHSSFEGEAFAPERRDVKVILLKKSQTILDAPLGYVSLYTHHFSLSNLRLPIPPFICEVLNYFKVHISRFNPFGMVKLTTFSVMCKAYGGEPTVDLLRSFLNLGPAGDWLTLSNRGSADVPKALLKPITHLGNWKYSFLFIENKIIPSDYPELLLSENKLDKKKSFKDKVPLHPEMDPLYDQIATYPCIVRTFPDPILYLAGLKTTWEHSPKRPVIYHRGQEMDSRSFVLEGVDGEFNFLPVEGVSEGQNSPSAKSMNNNAPVIGSTPLSSVYPSNIMENVANSDDPSYGEDEQTLVGLSLPPHPKASKKLKILSKRKVASGVPRKALPPKIQKVPARASKVDGEASTPLDVDNDSDIHEFPSAKELRDATVCHWVVAHVFIDNVLNNRTRELIYALYKCKTSYDAIRARELNKDRVYAELERKCNEALQDLDKNPLVSDMHAEIKVLQGQVDGLHSSKAVLNVRRTNS</sequence>
<gene>
    <name evidence="2" type="ORF">Tco_0926704</name>
</gene>
<dbReference type="PANTHER" id="PTHR31099:SF28">
    <property type="entry name" value="F5J5.12"/>
    <property type="match status" value="1"/>
</dbReference>
<reference evidence="2" key="2">
    <citation type="submission" date="2022-01" db="EMBL/GenBank/DDBJ databases">
        <authorList>
            <person name="Yamashiro T."/>
            <person name="Shiraishi A."/>
            <person name="Satake H."/>
            <person name="Nakayama K."/>
        </authorList>
    </citation>
    <scope>NUCLEOTIDE SEQUENCE</scope>
</reference>
<evidence type="ECO:0000259" key="1">
    <source>
        <dbReference type="Pfam" id="PF04195"/>
    </source>
</evidence>
<reference evidence="2" key="1">
    <citation type="journal article" date="2022" name="Int. J. Mol. Sci.">
        <title>Draft Genome of Tanacetum Coccineum: Genomic Comparison of Closely Related Tanacetum-Family Plants.</title>
        <authorList>
            <person name="Yamashiro T."/>
            <person name="Shiraishi A."/>
            <person name="Nakayama K."/>
            <person name="Satake H."/>
        </authorList>
    </citation>
    <scope>NUCLEOTIDE SEQUENCE</scope>
</reference>
<feature type="domain" description="Transposase (putative) gypsy type" evidence="1">
    <location>
        <begin position="126"/>
        <end position="187"/>
    </location>
</feature>
<dbReference type="Pfam" id="PF04195">
    <property type="entry name" value="Transposase_28"/>
    <property type="match status" value="1"/>
</dbReference>
<protein>
    <recommendedName>
        <fullName evidence="1">Transposase (putative) gypsy type domain-containing protein</fullName>
    </recommendedName>
</protein>
<name>A0ABQ5DAL5_9ASTR</name>